<dbReference type="PANTHER" id="PTHR35509">
    <property type="entry name" value="DOMAIN PROTEIN, PUTATIVE (DUF1995)-RELATED"/>
    <property type="match status" value="1"/>
</dbReference>
<proteinExistence type="predicted"/>
<name>A0A0M2PY43_PROHO</name>
<comment type="caution">
    <text evidence="2">The sequence shown here is derived from an EMBL/GenBank/DDBJ whole genome shotgun (WGS) entry which is preliminary data.</text>
</comment>
<dbReference type="PANTHER" id="PTHR35509:SF1">
    <property type="entry name" value="DOMAIN PROTEIN, PUTATIVE (DUF1995)-RELATED"/>
    <property type="match status" value="1"/>
</dbReference>
<evidence type="ECO:0000259" key="1">
    <source>
        <dbReference type="Pfam" id="PF09353"/>
    </source>
</evidence>
<dbReference type="eggNOG" id="ENOG502Z8MN">
    <property type="taxonomic scope" value="Bacteria"/>
</dbReference>
<sequence>MVQLPNDLNETVIQAQAAAQAALDAGHSRVQVEIKIPELKIQPVAQQFIQPFIALGPQLRLLFPDAGSAALARRDWGNPPYGIRGLLETKVQAEETFFIFIEPSSVEVEDVERICDAISPRPVILLNPCLENVSVVGIGYASRRLRDRFLSTIEPCYHLQPLDQAILFRCYPHPWQVWQEEDGIYQQRAEFPTKPSSEDIEELLYGGAVQEGTGSTAQKPGLLVGLQRFIKALSQ</sequence>
<evidence type="ECO:0000313" key="2">
    <source>
        <dbReference type="EMBL" id="KKJ01346.1"/>
    </source>
</evidence>
<evidence type="ECO:0000313" key="3">
    <source>
        <dbReference type="Proteomes" id="UP000034681"/>
    </source>
</evidence>
<dbReference type="Pfam" id="PF09353">
    <property type="entry name" value="DUF1995"/>
    <property type="match status" value="1"/>
</dbReference>
<dbReference type="EMBL" id="AJTX02000002">
    <property type="protein sequence ID" value="KKJ01346.1"/>
    <property type="molecule type" value="Genomic_DNA"/>
</dbReference>
<dbReference type="STRING" id="317619.GCA_000332315_03806"/>
<dbReference type="OrthoDB" id="482920at2"/>
<organism evidence="2 3">
    <name type="scientific">Prochlorothrix hollandica PCC 9006 = CALU 1027</name>
    <dbReference type="NCBI Taxonomy" id="317619"/>
    <lineage>
        <taxon>Bacteria</taxon>
        <taxon>Bacillati</taxon>
        <taxon>Cyanobacteriota</taxon>
        <taxon>Cyanophyceae</taxon>
        <taxon>Prochlorotrichales</taxon>
        <taxon>Prochlorotrichaceae</taxon>
        <taxon>Prochlorothrix</taxon>
    </lineage>
</organism>
<dbReference type="RefSeq" id="WP_017713979.1">
    <property type="nucleotide sequence ID" value="NZ_KB235941.1"/>
</dbReference>
<dbReference type="AlphaFoldDB" id="A0A0M2PY43"/>
<keyword evidence="3" id="KW-1185">Reference proteome</keyword>
<dbReference type="InterPro" id="IPR018962">
    <property type="entry name" value="DUF1995"/>
</dbReference>
<dbReference type="Proteomes" id="UP000034681">
    <property type="component" value="Unassembled WGS sequence"/>
</dbReference>
<gene>
    <name evidence="2" type="ORF">PROH_03050</name>
</gene>
<protein>
    <recommendedName>
        <fullName evidence="1">DUF1995 domain-containing protein</fullName>
    </recommendedName>
</protein>
<accession>A0A0M2PY43</accession>
<reference evidence="2" key="1">
    <citation type="submission" date="2012-04" db="EMBL/GenBank/DDBJ databases">
        <authorList>
            <person name="Borisov I.G."/>
            <person name="Ivanikova N.V."/>
            <person name="Pinevich A.V."/>
        </authorList>
    </citation>
    <scope>NUCLEOTIDE SEQUENCE</scope>
    <source>
        <strain evidence="2">CALU 1027</strain>
    </source>
</reference>
<dbReference type="InterPro" id="IPR053021">
    <property type="entry name" value="Chloroplast_ADK"/>
</dbReference>
<feature type="domain" description="DUF1995" evidence="1">
    <location>
        <begin position="5"/>
        <end position="202"/>
    </location>
</feature>